<organism evidence="1 2">
    <name type="scientific">Shimia sagamensis</name>
    <dbReference type="NCBI Taxonomy" id="1566352"/>
    <lineage>
        <taxon>Bacteria</taxon>
        <taxon>Pseudomonadati</taxon>
        <taxon>Pseudomonadota</taxon>
        <taxon>Alphaproteobacteria</taxon>
        <taxon>Rhodobacterales</taxon>
        <taxon>Roseobacteraceae</taxon>
    </lineage>
</organism>
<accession>A0ABY1NXG9</accession>
<comment type="caution">
    <text evidence="1">The sequence shown here is derived from an EMBL/GenBank/DDBJ whole genome shotgun (WGS) entry which is preliminary data.</text>
</comment>
<dbReference type="Proteomes" id="UP001157961">
    <property type="component" value="Unassembled WGS sequence"/>
</dbReference>
<dbReference type="EMBL" id="FXTY01000004">
    <property type="protein sequence ID" value="SMP21212.1"/>
    <property type="molecule type" value="Genomic_DNA"/>
</dbReference>
<sequence>GHESEKITETHYGKLPEAARFALFEDIVQGKEEAETTPRKLTDAQKLALMNEVLAKVGWE</sequence>
<protein>
    <recommendedName>
        <fullName evidence="3">Site-specific integrase</fullName>
    </recommendedName>
</protein>
<feature type="non-terminal residue" evidence="1">
    <location>
        <position position="1"/>
    </location>
</feature>
<evidence type="ECO:0000313" key="1">
    <source>
        <dbReference type="EMBL" id="SMP21212.1"/>
    </source>
</evidence>
<dbReference type="RefSeq" id="WP_283425982.1">
    <property type="nucleotide sequence ID" value="NZ_FXTY01000004.1"/>
</dbReference>
<keyword evidence="2" id="KW-1185">Reference proteome</keyword>
<evidence type="ECO:0008006" key="3">
    <source>
        <dbReference type="Google" id="ProtNLM"/>
    </source>
</evidence>
<proteinExistence type="predicted"/>
<name>A0ABY1NXG9_9RHOB</name>
<evidence type="ECO:0000313" key="2">
    <source>
        <dbReference type="Proteomes" id="UP001157961"/>
    </source>
</evidence>
<gene>
    <name evidence="1" type="ORF">SAMN06265373_1041</name>
</gene>
<reference evidence="1 2" key="1">
    <citation type="submission" date="2017-05" db="EMBL/GenBank/DDBJ databases">
        <authorList>
            <person name="Varghese N."/>
            <person name="Submissions S."/>
        </authorList>
    </citation>
    <scope>NUCLEOTIDE SEQUENCE [LARGE SCALE GENOMIC DNA]</scope>
    <source>
        <strain evidence="1 2">DSM 29734</strain>
    </source>
</reference>